<proteinExistence type="inferred from homology"/>
<dbReference type="GO" id="GO:0016301">
    <property type="term" value="F:kinase activity"/>
    <property type="evidence" value="ECO:0007669"/>
    <property type="project" value="UniProtKB-KW"/>
</dbReference>
<evidence type="ECO:0000259" key="4">
    <source>
        <dbReference type="Pfam" id="PF00294"/>
    </source>
</evidence>
<dbReference type="PANTHER" id="PTHR10584">
    <property type="entry name" value="SUGAR KINASE"/>
    <property type="match status" value="1"/>
</dbReference>
<comment type="similarity">
    <text evidence="1">Belongs to the carbohydrate kinase PfkB family.</text>
</comment>
<keyword evidence="2 5" id="KW-0808">Transferase</keyword>
<dbReference type="EC" id="2.7.1.-" evidence="5"/>
<dbReference type="RefSeq" id="WP_147663325.1">
    <property type="nucleotide sequence ID" value="NZ_CP042905.2"/>
</dbReference>
<feature type="domain" description="Carbohydrate kinase PfkB" evidence="4">
    <location>
        <begin position="4"/>
        <end position="318"/>
    </location>
</feature>
<dbReference type="KEGG" id="psyt:DSAG12_02278"/>
<protein>
    <submittedName>
        <fullName evidence="5">Carbohydrate kinase family protein</fullName>
        <ecNumber evidence="5">2.7.1.-</ecNumber>
    </submittedName>
</protein>
<dbReference type="Proteomes" id="UP000321408">
    <property type="component" value="Chromosome"/>
</dbReference>
<dbReference type="GeneID" id="41330265"/>
<reference evidence="5 6" key="1">
    <citation type="journal article" date="2020" name="Nature">
        <title>Isolation of an archaeon at the prokaryote-eukaryote interface.</title>
        <authorList>
            <person name="Imachi H."/>
            <person name="Nobu M.K."/>
            <person name="Nakahara N."/>
            <person name="Morono Y."/>
            <person name="Ogawara M."/>
            <person name="Takaki Y."/>
            <person name="Takano Y."/>
            <person name="Uematsu K."/>
            <person name="Ikuta T."/>
            <person name="Ito M."/>
            <person name="Matsui Y."/>
            <person name="Miyazaki M."/>
            <person name="Murata K."/>
            <person name="Saito Y."/>
            <person name="Sakai S."/>
            <person name="Song C."/>
            <person name="Tasumi E."/>
            <person name="Yamanaka Y."/>
            <person name="Yamaguchi T."/>
            <person name="Kamagata Y."/>
            <person name="Tamaki H."/>
            <person name="Takai K."/>
        </authorList>
    </citation>
    <scope>NUCLEOTIDE SEQUENCE [LARGE SCALE GENOMIC DNA]</scope>
    <source>
        <strain evidence="5 6">MK-D1</strain>
    </source>
</reference>
<dbReference type="Gene3D" id="3.40.1190.20">
    <property type="match status" value="1"/>
</dbReference>
<dbReference type="PANTHER" id="PTHR10584:SF166">
    <property type="entry name" value="RIBOKINASE"/>
    <property type="match status" value="1"/>
</dbReference>
<evidence type="ECO:0000256" key="2">
    <source>
        <dbReference type="ARBA" id="ARBA00022679"/>
    </source>
</evidence>
<keyword evidence="6" id="KW-1185">Reference proteome</keyword>
<keyword evidence="3 5" id="KW-0418">Kinase</keyword>
<organism evidence="5 6">
    <name type="scientific">Promethearchaeum syntrophicum</name>
    <dbReference type="NCBI Taxonomy" id="2594042"/>
    <lineage>
        <taxon>Archaea</taxon>
        <taxon>Promethearchaeati</taxon>
        <taxon>Promethearchaeota</taxon>
        <taxon>Promethearchaeia</taxon>
        <taxon>Promethearchaeales</taxon>
        <taxon>Promethearchaeaceae</taxon>
        <taxon>Promethearchaeum</taxon>
    </lineage>
</organism>
<dbReference type="AlphaFoldDB" id="A0A5B9DBA9"/>
<reference evidence="5 6" key="2">
    <citation type="journal article" date="2024" name="Int. J. Syst. Evol. Microbiol.">
        <title>Promethearchaeum syntrophicum gen. nov., sp. nov., an anaerobic, obligately syntrophic archaeon, the first isolate of the lineage 'Asgard' archaea, and proposal of the new archaeal phylum Promethearchaeota phyl. nov. and kingdom Promethearchaeati regn. nov.</title>
        <authorList>
            <person name="Imachi H."/>
            <person name="Nobu M.K."/>
            <person name="Kato S."/>
            <person name="Takaki Y."/>
            <person name="Miyazaki M."/>
            <person name="Miyata M."/>
            <person name="Ogawara M."/>
            <person name="Saito Y."/>
            <person name="Sakai S."/>
            <person name="Tahara Y.O."/>
            <person name="Takano Y."/>
            <person name="Tasumi E."/>
            <person name="Uematsu K."/>
            <person name="Yoshimura T."/>
            <person name="Itoh T."/>
            <person name="Ohkuma M."/>
            <person name="Takai K."/>
        </authorList>
    </citation>
    <scope>NUCLEOTIDE SEQUENCE [LARGE SCALE GENOMIC DNA]</scope>
    <source>
        <strain evidence="5 6">MK-D1</strain>
    </source>
</reference>
<dbReference type="EMBL" id="CP042905">
    <property type="protein sequence ID" value="QEE16448.1"/>
    <property type="molecule type" value="Genomic_DNA"/>
</dbReference>
<dbReference type="InterPro" id="IPR029056">
    <property type="entry name" value="Ribokinase-like"/>
</dbReference>
<evidence type="ECO:0000313" key="5">
    <source>
        <dbReference type="EMBL" id="QEE16448.1"/>
    </source>
</evidence>
<evidence type="ECO:0000256" key="3">
    <source>
        <dbReference type="ARBA" id="ARBA00022777"/>
    </source>
</evidence>
<dbReference type="SUPFAM" id="SSF53613">
    <property type="entry name" value="Ribokinase-like"/>
    <property type="match status" value="1"/>
</dbReference>
<gene>
    <name evidence="5" type="ORF">DSAG12_02278</name>
</gene>
<evidence type="ECO:0000313" key="6">
    <source>
        <dbReference type="Proteomes" id="UP000321408"/>
    </source>
</evidence>
<sequence length="346" mass="38793">MALKKIVCIGDVFLDIIPSVFPIVKDEILSDGETFVDSVTFQKGGCGGNFSCVLKSVMPMAEVSLVSRVGKLPYSDFLISEIKKFGVIPIFQIDYEERTQVSIGVSYIDGQRHFLTFLGGLKNFTINDIPEEIFTDLHHLAFRGIWFAEKLLLKSELFIKKANTLGVDISIDLGFDPYWNFHKQEFSSQQNMEKRRLAVIETLKYVKFIFGNEIEFMQLTNTKSLEEAINEIINRGVKNIIVHRGNKGCRIIQTSRMNPTKAEFSVDIPALDVEVKNPIGSGDTFDSIFLTEVMEGKTLIQAAAIATAGAAYSLSNPAGTIITIDKIRKFSSQFPVLTPFLNYFKI</sequence>
<dbReference type="Pfam" id="PF00294">
    <property type="entry name" value="PfkB"/>
    <property type="match status" value="1"/>
</dbReference>
<evidence type="ECO:0000256" key="1">
    <source>
        <dbReference type="ARBA" id="ARBA00010688"/>
    </source>
</evidence>
<accession>A0A5B9DBA9</accession>
<dbReference type="OrthoDB" id="26949at2157"/>
<dbReference type="InterPro" id="IPR011611">
    <property type="entry name" value="PfkB_dom"/>
</dbReference>
<name>A0A5B9DBA9_9ARCH</name>